<sequence>MRKQLGELKDTVDRHDTRTAENSQRVEVNERRLNGGTTRVKVKRPADLSRLLLSDGMRRSENGTNALQIQSLHWAGREPHKFLIVRFLTSGDKQLFDSWKRFLAKDFTPHGRVIAIRSDLTKMQYLSALRAKELTKRLQGNGVYAIASDTRIGIGAHHAGVS</sequence>
<feature type="region of interest" description="Disordered" evidence="1">
    <location>
        <begin position="1"/>
        <end position="23"/>
    </location>
</feature>
<evidence type="ECO:0000313" key="3">
    <source>
        <dbReference type="Proteomes" id="UP000271098"/>
    </source>
</evidence>
<organism evidence="2 3">
    <name type="scientific">Gongylonema pulchrum</name>
    <dbReference type="NCBI Taxonomy" id="637853"/>
    <lineage>
        <taxon>Eukaryota</taxon>
        <taxon>Metazoa</taxon>
        <taxon>Ecdysozoa</taxon>
        <taxon>Nematoda</taxon>
        <taxon>Chromadorea</taxon>
        <taxon>Rhabditida</taxon>
        <taxon>Spirurina</taxon>
        <taxon>Spiruromorpha</taxon>
        <taxon>Spiruroidea</taxon>
        <taxon>Gongylonematidae</taxon>
        <taxon>Gongylonema</taxon>
    </lineage>
</organism>
<dbReference type="EMBL" id="UYRT01099870">
    <property type="protein sequence ID" value="VDN42312.1"/>
    <property type="molecule type" value="Genomic_DNA"/>
</dbReference>
<feature type="compositionally biased region" description="Basic and acidic residues" evidence="1">
    <location>
        <begin position="1"/>
        <end position="19"/>
    </location>
</feature>
<evidence type="ECO:0000313" key="2">
    <source>
        <dbReference type="EMBL" id="VDN42312.1"/>
    </source>
</evidence>
<evidence type="ECO:0000256" key="1">
    <source>
        <dbReference type="SAM" id="MobiDB-lite"/>
    </source>
</evidence>
<dbReference type="Proteomes" id="UP000271098">
    <property type="component" value="Unassembled WGS sequence"/>
</dbReference>
<gene>
    <name evidence="2" type="ORF">GPUH_LOCUS24042</name>
</gene>
<protein>
    <submittedName>
        <fullName evidence="2">Uncharacterized protein</fullName>
    </submittedName>
</protein>
<name>A0A3P7RFQ0_9BILA</name>
<reference evidence="2 3" key="1">
    <citation type="submission" date="2018-11" db="EMBL/GenBank/DDBJ databases">
        <authorList>
            <consortium name="Pathogen Informatics"/>
        </authorList>
    </citation>
    <scope>NUCLEOTIDE SEQUENCE [LARGE SCALE GENOMIC DNA]</scope>
</reference>
<proteinExistence type="predicted"/>
<keyword evidence="3" id="KW-1185">Reference proteome</keyword>
<dbReference type="AlphaFoldDB" id="A0A3P7RFQ0"/>
<accession>A0A3P7RFQ0</accession>